<reference evidence="4" key="1">
    <citation type="submission" date="2022-05" db="EMBL/GenBank/DDBJ databases">
        <authorList>
            <person name="Cao W."/>
            <person name="Jia N."/>
            <person name="Lam T.T.-Y."/>
            <person name="Ni X."/>
            <person name="Liu J."/>
        </authorList>
    </citation>
    <scope>NUCLEOTIDE SEQUENCE</scope>
    <source>
        <strain evidence="4">TIGMIC 1</strain>
    </source>
</reference>
<comment type="subcellular location">
    <subcellularLocation>
        <location evidence="2">Host cell</location>
    </subcellularLocation>
    <subcellularLocation>
        <location evidence="1">Virion</location>
    </subcellularLocation>
</comment>
<dbReference type="SMART" id="SM00487">
    <property type="entry name" value="DEXDc"/>
    <property type="match status" value="1"/>
</dbReference>
<protein>
    <submittedName>
        <fullName evidence="4">175 kDa protein</fullName>
    </submittedName>
</protein>
<dbReference type="GO" id="GO:0003677">
    <property type="term" value="F:DNA binding"/>
    <property type="evidence" value="ECO:0007669"/>
    <property type="project" value="InterPro"/>
</dbReference>
<name>A0A9E7V1T5_9VIRU</name>
<dbReference type="Pfam" id="PF04851">
    <property type="entry name" value="ResIII"/>
    <property type="match status" value="1"/>
</dbReference>
<organism evidence="4">
    <name type="scientific">Suizhou Fusar tick virus 1</name>
    <dbReference type="NCBI Taxonomy" id="2972103"/>
    <lineage>
        <taxon>Viruses</taxon>
        <taxon>Riboviria</taxon>
        <taxon>Orthornavirae</taxon>
        <taxon>Pisuviricota</taxon>
        <taxon>Duplopiviricetes</taxon>
        <taxon>Durnavirales</taxon>
        <taxon>Fusariviridae</taxon>
    </lineage>
</organism>
<accession>A0A9E7V1T5</accession>
<dbReference type="Pfam" id="PF00271">
    <property type="entry name" value="Helicase_C"/>
    <property type="match status" value="1"/>
</dbReference>
<dbReference type="InterPro" id="IPR001650">
    <property type="entry name" value="Helicase_C-like"/>
</dbReference>
<dbReference type="GO" id="GO:0005524">
    <property type="term" value="F:ATP binding"/>
    <property type="evidence" value="ECO:0007669"/>
    <property type="project" value="InterPro"/>
</dbReference>
<evidence type="ECO:0000256" key="2">
    <source>
        <dbReference type="ARBA" id="ARBA00004340"/>
    </source>
</evidence>
<dbReference type="EMBL" id="ON746393">
    <property type="protein sequence ID" value="UYL95326.1"/>
    <property type="molecule type" value="Genomic_RNA"/>
</dbReference>
<dbReference type="InterPro" id="IPR006935">
    <property type="entry name" value="Helicase/UvrB_N"/>
</dbReference>
<evidence type="ECO:0000313" key="4">
    <source>
        <dbReference type="EMBL" id="UYL95326.1"/>
    </source>
</evidence>
<evidence type="ECO:0000259" key="3">
    <source>
        <dbReference type="PROSITE" id="PS51192"/>
    </source>
</evidence>
<feature type="domain" description="Helicase ATP-binding" evidence="3">
    <location>
        <begin position="352"/>
        <end position="502"/>
    </location>
</feature>
<dbReference type="InterPro" id="IPR014001">
    <property type="entry name" value="Helicase_ATP-bd"/>
</dbReference>
<proteinExistence type="predicted"/>
<dbReference type="GO" id="GO:0016787">
    <property type="term" value="F:hydrolase activity"/>
    <property type="evidence" value="ECO:0007669"/>
    <property type="project" value="InterPro"/>
</dbReference>
<sequence length="855" mass="97491">MASWNVDMRLEASGKLENIPFLSKYGRRPTPADREEFMRAQMPVPEWVVYHDKSRLVGKLTARTLTNDPRYAVKRMISYLDLCAHHPDVYMAISQAIDQTIKDSSRSFLDKKPVVPSYRKILYQWYNREGRMPPGPDFDEANEGDIESKLVIYGEVTLLDQFVNILASTPDVLNPVVTSIGYPAFLQEKFKYMLSWPIELLARQNSLLTEAQISQVVPRTLYGFLSVRFGAPVATTKMSSLLVRHWILFCLRAKTQYFGVPNFILSLSKKFGDIQFIMNAQVQYQIFNLDFQPYNLFLVGILSLIDVPFEASWLSRLRLPNPSLLWDGLVNFLYVNFWYYVPPNYKDILHFMDTLVPGKPTLITAPTGTGKSTTMVSFINRVSKTRFPKLILIEPRSILVKTLVPFLTKSIGINASGLTSGLVLDRTADVYVMTPQEFLLHKDFWTTDYLIMLDEAHVIEPAYEALKIVCRQFSLYHLFVTATPTETLNVASNIRYDLRMASFFSVDVQDVAFPASTTFGRLANDYWDIIKSLIRTDTPQTVYLIFVPDVKMGLDYVNRAPFKATLISSGKTDIPKGCKFIFTTSVADAGLTIPSVDVVISMDFDRRVGVLPDEHEVTPFMVKLDNQILRQRQGRTGRTNNGVFYKVVSNAAMKSGIKEDYKPSIATMISDLLATGLSGKDIVTIYPDLVVDFLEIEKGPGDYGTIHDRKVMDPVLDTFGRQVDNFIGNNAASLYYKQYQSGLSTNDGSERLMVERARAGILWKSPKPVSEVFSDMIEGAAKSVNFFFPDIAKFSDPNDIREKLWDYVNTFKPYTHYFPSENDFQIQNKTYPDFGARRKDYESKWTEISDVWKEE</sequence>
<evidence type="ECO:0000256" key="1">
    <source>
        <dbReference type="ARBA" id="ARBA00004328"/>
    </source>
</evidence>
<dbReference type="InterPro" id="IPR027417">
    <property type="entry name" value="P-loop_NTPase"/>
</dbReference>
<dbReference type="Gene3D" id="3.40.50.300">
    <property type="entry name" value="P-loop containing nucleotide triphosphate hydrolases"/>
    <property type="match status" value="2"/>
</dbReference>
<dbReference type="PROSITE" id="PS51192">
    <property type="entry name" value="HELICASE_ATP_BIND_1"/>
    <property type="match status" value="1"/>
</dbReference>
<dbReference type="SUPFAM" id="SSF52540">
    <property type="entry name" value="P-loop containing nucleoside triphosphate hydrolases"/>
    <property type="match status" value="1"/>
</dbReference>
<dbReference type="GO" id="GO:0043657">
    <property type="term" value="C:host cell"/>
    <property type="evidence" value="ECO:0007669"/>
    <property type="project" value="UniProtKB-SubCell"/>
</dbReference>